<dbReference type="AlphaFoldDB" id="A0A1E3P0G1"/>
<dbReference type="STRING" id="683960.A0A1E3P0G1"/>
<organism evidence="2 3">
    <name type="scientific">Wickerhamomyces anomalus (strain ATCC 58044 / CBS 1984 / NCYC 433 / NRRL Y-366-8)</name>
    <name type="common">Yeast</name>
    <name type="synonym">Hansenula anomala</name>
    <dbReference type="NCBI Taxonomy" id="683960"/>
    <lineage>
        <taxon>Eukaryota</taxon>
        <taxon>Fungi</taxon>
        <taxon>Dikarya</taxon>
        <taxon>Ascomycota</taxon>
        <taxon>Saccharomycotina</taxon>
        <taxon>Saccharomycetes</taxon>
        <taxon>Phaffomycetales</taxon>
        <taxon>Wickerhamomycetaceae</taxon>
        <taxon>Wickerhamomyces</taxon>
    </lineage>
</organism>
<dbReference type="Pfam" id="PF01875">
    <property type="entry name" value="Memo"/>
    <property type="match status" value="1"/>
</dbReference>
<dbReference type="EMBL" id="KV454211">
    <property type="protein sequence ID" value="ODQ58956.1"/>
    <property type="molecule type" value="Genomic_DNA"/>
</dbReference>
<dbReference type="Gene3D" id="3.40.830.10">
    <property type="entry name" value="LigB-like"/>
    <property type="match status" value="1"/>
</dbReference>
<comment type="similarity">
    <text evidence="1">Belongs to the MEMO1 family.</text>
</comment>
<protein>
    <recommendedName>
        <fullName evidence="4">MEMO1 family protein</fullName>
    </recommendedName>
</protein>
<dbReference type="PANTHER" id="PTHR11060">
    <property type="entry name" value="PROTEIN MEMO1"/>
    <property type="match status" value="1"/>
</dbReference>
<dbReference type="InterPro" id="IPR002737">
    <property type="entry name" value="MEMO1_fam"/>
</dbReference>
<dbReference type="HAMAP" id="MF_00055">
    <property type="entry name" value="MEMO1"/>
    <property type="match status" value="1"/>
</dbReference>
<dbReference type="CDD" id="cd07361">
    <property type="entry name" value="MEMO_like"/>
    <property type="match status" value="1"/>
</dbReference>
<gene>
    <name evidence="2" type="ORF">WICANDRAFT_79502</name>
</gene>
<dbReference type="RefSeq" id="XP_019038163.1">
    <property type="nucleotide sequence ID" value="XM_019184906.1"/>
</dbReference>
<dbReference type="GO" id="GO:0005737">
    <property type="term" value="C:cytoplasm"/>
    <property type="evidence" value="ECO:0007669"/>
    <property type="project" value="EnsemblFungi"/>
</dbReference>
<evidence type="ECO:0008006" key="4">
    <source>
        <dbReference type="Google" id="ProtNLM"/>
    </source>
</evidence>
<keyword evidence="3" id="KW-1185">Reference proteome</keyword>
<dbReference type="GO" id="GO:0005634">
    <property type="term" value="C:nucleus"/>
    <property type="evidence" value="ECO:0007669"/>
    <property type="project" value="EnsemblFungi"/>
</dbReference>
<reference evidence="2 3" key="1">
    <citation type="journal article" date="2016" name="Proc. Natl. Acad. Sci. U.S.A.">
        <title>Comparative genomics of biotechnologically important yeasts.</title>
        <authorList>
            <person name="Riley R."/>
            <person name="Haridas S."/>
            <person name="Wolfe K.H."/>
            <person name="Lopes M.R."/>
            <person name="Hittinger C.T."/>
            <person name="Goeker M."/>
            <person name="Salamov A.A."/>
            <person name="Wisecaver J.H."/>
            <person name="Long T.M."/>
            <person name="Calvey C.H."/>
            <person name="Aerts A.L."/>
            <person name="Barry K.W."/>
            <person name="Choi C."/>
            <person name="Clum A."/>
            <person name="Coughlan A.Y."/>
            <person name="Deshpande S."/>
            <person name="Douglass A.P."/>
            <person name="Hanson S.J."/>
            <person name="Klenk H.-P."/>
            <person name="LaButti K.M."/>
            <person name="Lapidus A."/>
            <person name="Lindquist E.A."/>
            <person name="Lipzen A.M."/>
            <person name="Meier-Kolthoff J.P."/>
            <person name="Ohm R.A."/>
            <person name="Otillar R.P."/>
            <person name="Pangilinan J.L."/>
            <person name="Peng Y."/>
            <person name="Rokas A."/>
            <person name="Rosa C.A."/>
            <person name="Scheuner C."/>
            <person name="Sibirny A.A."/>
            <person name="Slot J.C."/>
            <person name="Stielow J.B."/>
            <person name="Sun H."/>
            <person name="Kurtzman C.P."/>
            <person name="Blackwell M."/>
            <person name="Grigoriev I.V."/>
            <person name="Jeffries T.W."/>
        </authorList>
    </citation>
    <scope>NUCLEOTIDE SEQUENCE [LARGE SCALE GENOMIC DNA]</scope>
    <source>
        <strain evidence="3">ATCC 58044 / CBS 1984 / NCYC 433 / NRRL Y-366-8</strain>
    </source>
</reference>
<evidence type="ECO:0000313" key="2">
    <source>
        <dbReference type="EMBL" id="ODQ58956.1"/>
    </source>
</evidence>
<name>A0A1E3P0G1_WICAA</name>
<dbReference type="NCBIfam" id="TIGR04336">
    <property type="entry name" value="AmmeMemoSam_B"/>
    <property type="match status" value="1"/>
</dbReference>
<accession>A0A1E3P0G1</accession>
<dbReference type="PANTHER" id="PTHR11060:SF0">
    <property type="entry name" value="PROTEIN MEMO1"/>
    <property type="match status" value="1"/>
</dbReference>
<dbReference type="Proteomes" id="UP000094112">
    <property type="component" value="Unassembled WGS sequence"/>
</dbReference>
<evidence type="ECO:0000313" key="3">
    <source>
        <dbReference type="Proteomes" id="UP000094112"/>
    </source>
</evidence>
<proteinExistence type="inferred from homology"/>
<evidence type="ECO:0000256" key="1">
    <source>
        <dbReference type="ARBA" id="ARBA00006315"/>
    </source>
</evidence>
<dbReference type="OrthoDB" id="417112at2759"/>
<dbReference type="GeneID" id="30202152"/>
<sequence>MAIRTASHSGTWYSANPVRLNKQLDEFLKAAPPSVSGARLLIGPHAGYTYAGATLAETYNAWDTSNVKRVFILGPSHHVYFKNVALVSGADEYETPFGNLPVDTQVVDELVKNKVFKKMSMDVDEDEHSFEMHSPYIYKLTHHLPQGVPSIVPIMISHSDEEFNAKVSSILAEYLKDESNTFVISSDFCHWGSRFGYTSYTPSGSLDDLEDLSSNSKILSSGLSIYKSIEYLDKLATKIASTGSSKDWKNYIKATENTICGQKPISILLETIERTKENENLGEDWGKFKWIGYSQSSQVTSVRDSSVSYASGYATTS</sequence>